<comment type="caution">
    <text evidence="2">The sequence shown here is derived from an EMBL/GenBank/DDBJ whole genome shotgun (WGS) entry which is preliminary data.</text>
</comment>
<evidence type="ECO:0000313" key="2">
    <source>
        <dbReference type="EMBL" id="TFE47144.1"/>
    </source>
</evidence>
<gene>
    <name evidence="2" type="ORF">E2553_03435</name>
</gene>
<sequence length="59" mass="6391">MKNPWMKKNPFLSMWLSGANAVAGSARGHATAAAKRGTTAFWTAALAPPKPKKKRHTRS</sequence>
<evidence type="ECO:0000256" key="1">
    <source>
        <dbReference type="SAM" id="SignalP"/>
    </source>
</evidence>
<dbReference type="AlphaFoldDB" id="A0A4Y8NBK2"/>
<dbReference type="EMBL" id="SNVI01000001">
    <property type="protein sequence ID" value="TFE47144.1"/>
    <property type="molecule type" value="Genomic_DNA"/>
</dbReference>
<evidence type="ECO:0000313" key="3">
    <source>
        <dbReference type="Proteomes" id="UP000297385"/>
    </source>
</evidence>
<proteinExistence type="predicted"/>
<protein>
    <recommendedName>
        <fullName evidence="4">ESPR domain-containing protein</fullName>
    </recommendedName>
</protein>
<organism evidence="2 3">
    <name type="scientific">Paraburkholderia dipogonis</name>
    <dbReference type="NCBI Taxonomy" id="1211383"/>
    <lineage>
        <taxon>Bacteria</taxon>
        <taxon>Pseudomonadati</taxon>
        <taxon>Pseudomonadota</taxon>
        <taxon>Betaproteobacteria</taxon>
        <taxon>Burkholderiales</taxon>
        <taxon>Burkholderiaceae</taxon>
        <taxon>Paraburkholderia</taxon>
    </lineage>
</organism>
<dbReference type="Proteomes" id="UP000297385">
    <property type="component" value="Unassembled WGS sequence"/>
</dbReference>
<name>A0A4Y8NBK2_9BURK</name>
<keyword evidence="1" id="KW-0732">Signal</keyword>
<feature type="signal peptide" evidence="1">
    <location>
        <begin position="1"/>
        <end position="21"/>
    </location>
</feature>
<feature type="chain" id="PRO_5021400938" description="ESPR domain-containing protein" evidence="1">
    <location>
        <begin position="22"/>
        <end position="59"/>
    </location>
</feature>
<reference evidence="2 3" key="1">
    <citation type="submission" date="2019-03" db="EMBL/GenBank/DDBJ databases">
        <title>Complete Genome Sequence of Paraburkholderia dipogonis ICMP 19430T, a Nitrogen-fixing Symbiont of the South African Invasive Legume Dipogon lignosus in New Zealand.</title>
        <authorList>
            <person name="De Meyer S.E."/>
        </authorList>
    </citation>
    <scope>NUCLEOTIDE SEQUENCE [LARGE SCALE GENOMIC DNA]</scope>
    <source>
        <strain evidence="2 3">ICMP 19430</strain>
    </source>
</reference>
<evidence type="ECO:0008006" key="4">
    <source>
        <dbReference type="Google" id="ProtNLM"/>
    </source>
</evidence>
<accession>A0A4Y8NBK2</accession>